<keyword evidence="3" id="KW-0808">Transferase</keyword>
<dbReference type="SFLD" id="SFLDG01082">
    <property type="entry name" value="B12-binding_domain_containing"/>
    <property type="match status" value="1"/>
</dbReference>
<evidence type="ECO:0000256" key="7">
    <source>
        <dbReference type="ARBA" id="ARBA00023014"/>
    </source>
</evidence>
<dbReference type="SUPFAM" id="SSF102114">
    <property type="entry name" value="Radical SAM enzymes"/>
    <property type="match status" value="1"/>
</dbReference>
<evidence type="ECO:0000256" key="4">
    <source>
        <dbReference type="ARBA" id="ARBA00022691"/>
    </source>
</evidence>
<keyword evidence="2" id="KW-0489">Methyltransferase</keyword>
<dbReference type="SUPFAM" id="SSF52242">
    <property type="entry name" value="Cobalamin (vitamin B12)-binding domain"/>
    <property type="match status" value="1"/>
</dbReference>
<dbReference type="InterPro" id="IPR006158">
    <property type="entry name" value="Cobalamin-bd"/>
</dbReference>
<dbReference type="PANTHER" id="PTHR43409">
    <property type="entry name" value="ANAEROBIC MAGNESIUM-PROTOPORPHYRIN IX MONOMETHYL ESTER CYCLASE-RELATED"/>
    <property type="match status" value="1"/>
</dbReference>
<dbReference type="SFLD" id="SFLDS00029">
    <property type="entry name" value="Radical_SAM"/>
    <property type="match status" value="1"/>
</dbReference>
<dbReference type="InterPro" id="IPR034466">
    <property type="entry name" value="Methyltransferase_Class_B"/>
</dbReference>
<evidence type="ECO:0000256" key="2">
    <source>
        <dbReference type="ARBA" id="ARBA00022603"/>
    </source>
</evidence>
<dbReference type="GO" id="GO:0031419">
    <property type="term" value="F:cobalamin binding"/>
    <property type="evidence" value="ECO:0007669"/>
    <property type="project" value="InterPro"/>
</dbReference>
<dbReference type="InterPro" id="IPR058240">
    <property type="entry name" value="rSAM_sf"/>
</dbReference>
<keyword evidence="7" id="KW-0411">Iron-sulfur</keyword>
<dbReference type="PANTHER" id="PTHR43409:SF7">
    <property type="entry name" value="BLL1977 PROTEIN"/>
    <property type="match status" value="1"/>
</dbReference>
<organism evidence="10 11">
    <name type="scientific">Varunaivibrio sulfuroxidans</name>
    <dbReference type="NCBI Taxonomy" id="1773489"/>
    <lineage>
        <taxon>Bacteria</taxon>
        <taxon>Pseudomonadati</taxon>
        <taxon>Pseudomonadota</taxon>
        <taxon>Alphaproteobacteria</taxon>
        <taxon>Rhodospirillales</taxon>
        <taxon>Magnetovibrionaceae</taxon>
        <taxon>Varunaivibrio</taxon>
    </lineage>
</organism>
<dbReference type="AlphaFoldDB" id="A0A4R3J5H3"/>
<evidence type="ECO:0000256" key="3">
    <source>
        <dbReference type="ARBA" id="ARBA00022679"/>
    </source>
</evidence>
<dbReference type="Pfam" id="PF04055">
    <property type="entry name" value="Radical_SAM"/>
    <property type="match status" value="1"/>
</dbReference>
<dbReference type="EMBL" id="SLZW01000010">
    <property type="protein sequence ID" value="TCS60567.1"/>
    <property type="molecule type" value="Genomic_DNA"/>
</dbReference>
<evidence type="ECO:0000256" key="1">
    <source>
        <dbReference type="ARBA" id="ARBA00001966"/>
    </source>
</evidence>
<protein>
    <submittedName>
        <fullName evidence="10">Radical SAM superfamily enzyme YgiQ (UPF0313 family)</fullName>
    </submittedName>
</protein>
<dbReference type="OrthoDB" id="9801424at2"/>
<accession>A0A4R3J5H3</accession>
<comment type="caution">
    <text evidence="10">The sequence shown here is derived from an EMBL/GenBank/DDBJ whole genome shotgun (WGS) entry which is preliminary data.</text>
</comment>
<evidence type="ECO:0000256" key="6">
    <source>
        <dbReference type="ARBA" id="ARBA00023004"/>
    </source>
</evidence>
<dbReference type="InterPro" id="IPR007197">
    <property type="entry name" value="rSAM"/>
</dbReference>
<feature type="domain" description="B12-binding" evidence="8">
    <location>
        <begin position="105"/>
        <end position="251"/>
    </location>
</feature>
<evidence type="ECO:0000313" key="10">
    <source>
        <dbReference type="EMBL" id="TCS60567.1"/>
    </source>
</evidence>
<dbReference type="CDD" id="cd01335">
    <property type="entry name" value="Radical_SAM"/>
    <property type="match status" value="1"/>
</dbReference>
<keyword evidence="4" id="KW-0949">S-adenosyl-L-methionine</keyword>
<evidence type="ECO:0000259" key="8">
    <source>
        <dbReference type="PROSITE" id="PS51332"/>
    </source>
</evidence>
<gene>
    <name evidence="10" type="ORF">EDD55_11041</name>
</gene>
<comment type="cofactor">
    <cofactor evidence="1">
        <name>[4Fe-4S] cluster</name>
        <dbReference type="ChEBI" id="CHEBI:49883"/>
    </cofactor>
</comment>
<dbReference type="CDD" id="cd02068">
    <property type="entry name" value="radical_SAM_B12_BD"/>
    <property type="match status" value="1"/>
</dbReference>
<keyword evidence="11" id="KW-1185">Reference proteome</keyword>
<reference evidence="10 11" key="1">
    <citation type="submission" date="2019-03" db="EMBL/GenBank/DDBJ databases">
        <title>Genomic Encyclopedia of Type Strains, Phase IV (KMG-IV): sequencing the most valuable type-strain genomes for metagenomic binning, comparative biology and taxonomic classification.</title>
        <authorList>
            <person name="Goeker M."/>
        </authorList>
    </citation>
    <scope>NUCLEOTIDE SEQUENCE [LARGE SCALE GENOMIC DNA]</scope>
    <source>
        <strain evidence="10 11">DSM 101688</strain>
    </source>
</reference>
<proteinExistence type="predicted"/>
<dbReference type="Gene3D" id="3.40.50.280">
    <property type="entry name" value="Cobalamin-binding domain"/>
    <property type="match status" value="1"/>
</dbReference>
<dbReference type="InterPro" id="IPR006638">
    <property type="entry name" value="Elp3/MiaA/NifB-like_rSAM"/>
</dbReference>
<dbReference type="Gene3D" id="3.80.30.20">
    <property type="entry name" value="tm_1862 like domain"/>
    <property type="match status" value="1"/>
</dbReference>
<dbReference type="InterPro" id="IPR023404">
    <property type="entry name" value="rSAM_horseshoe"/>
</dbReference>
<dbReference type="RefSeq" id="WP_132939880.1">
    <property type="nucleotide sequence ID" value="NZ_CP119676.1"/>
</dbReference>
<evidence type="ECO:0000256" key="5">
    <source>
        <dbReference type="ARBA" id="ARBA00022723"/>
    </source>
</evidence>
<evidence type="ECO:0000313" key="11">
    <source>
        <dbReference type="Proteomes" id="UP000295304"/>
    </source>
</evidence>
<dbReference type="PROSITE" id="PS51918">
    <property type="entry name" value="RADICAL_SAM"/>
    <property type="match status" value="1"/>
</dbReference>
<dbReference type="GO" id="GO:0046872">
    <property type="term" value="F:metal ion binding"/>
    <property type="evidence" value="ECO:0007669"/>
    <property type="project" value="UniProtKB-KW"/>
</dbReference>
<dbReference type="InterPro" id="IPR036724">
    <property type="entry name" value="Cobalamin-bd_sf"/>
</dbReference>
<keyword evidence="5" id="KW-0479">Metal-binding</keyword>
<dbReference type="GO" id="GO:0051539">
    <property type="term" value="F:4 iron, 4 sulfur cluster binding"/>
    <property type="evidence" value="ECO:0007669"/>
    <property type="project" value="UniProtKB-KW"/>
</dbReference>
<dbReference type="InterPro" id="IPR051198">
    <property type="entry name" value="BchE-like"/>
</dbReference>
<feature type="domain" description="Radical SAM core" evidence="9">
    <location>
        <begin position="293"/>
        <end position="514"/>
    </location>
</feature>
<dbReference type="Proteomes" id="UP000295304">
    <property type="component" value="Unassembled WGS sequence"/>
</dbReference>
<dbReference type="Pfam" id="PF02310">
    <property type="entry name" value="B12-binding"/>
    <property type="match status" value="1"/>
</dbReference>
<keyword evidence="6" id="KW-0408">Iron</keyword>
<name>A0A4R3J5H3_9PROT</name>
<dbReference type="SMART" id="SM00729">
    <property type="entry name" value="Elp3"/>
    <property type="match status" value="1"/>
</dbReference>
<sequence>MNSNTYTDREIYPSFCAYVGVRDAGGRNVIFDAVSDQIIAIQPTLVELLDLCDGVHSLDDIYRAHARRNRARRDHADSPEDVRAALETLTDLKVMKFRTYRETKHARILLINPGLPFPRSRYTFQKLTPPLGLLHIAGQLHKAGHDVDIYDMALEDARPADITAYIEKNGTPWDLIGITLNMTPTSAEALRIARNIKDILPDTPLIMGGNHATMTYRDLLRDADADFVCVGMGENLMVSLCAALFAKKGRVEDVAGLAYKVGEAIRPPTPQTERIDFDALAFPAYHKIDLSRYDTNGYIPMITSTGCPFNCAYCSTFKFHGRRVNYYAPHRVVAMIERLIDAYETTKFNFLDDAFTFNRKRIVAICELLIEKRLNIQWMCNTRIDMVDEALLHIMRDAGCEGVFFGVESVEQSVLDKANKRVDFSQVEEVMRWAKQAGLKIRQSYIIGLPGETRESIERIGRFVTESNPGQVQFSMLNIFPGTDYANDPAAYGLEVLPLAWREFNINIPHVRTQHMNEDDILDAYIGLRMSLGGR</sequence>
<dbReference type="PROSITE" id="PS51332">
    <property type="entry name" value="B12_BINDING"/>
    <property type="match status" value="1"/>
</dbReference>
<dbReference type="SFLD" id="SFLDG01123">
    <property type="entry name" value="methyltransferase_(Class_B)"/>
    <property type="match status" value="1"/>
</dbReference>
<evidence type="ECO:0000259" key="9">
    <source>
        <dbReference type="PROSITE" id="PS51918"/>
    </source>
</evidence>
<dbReference type="GO" id="GO:0003824">
    <property type="term" value="F:catalytic activity"/>
    <property type="evidence" value="ECO:0007669"/>
    <property type="project" value="InterPro"/>
</dbReference>